<dbReference type="Proteomes" id="UP000237000">
    <property type="component" value="Unassembled WGS sequence"/>
</dbReference>
<keyword evidence="3" id="KW-1185">Reference proteome</keyword>
<feature type="chain" id="PRO_5015163713" evidence="1">
    <location>
        <begin position="25"/>
        <end position="176"/>
    </location>
</feature>
<proteinExistence type="predicted"/>
<sequence length="176" mass="19105">MALPHTITVLLLVLALVRIELSTCQVIKAKVSCLDCKSNTDLSGIKVLVKCDKVKKLAMATTEDDGSFEAEVPSDYKTPPTVPSNCLAKLLGGPNQLYASNKIMVSQIVKTHDSNTYTISNPLSFYQSCPSTINQAKCEANNNWASSKTVDLPLPPQWGLAPSSYYIPFFPIIGIP</sequence>
<protein>
    <submittedName>
        <fullName evidence="2">Pollen Ole e 1 allergen and extensin family protein</fullName>
    </submittedName>
</protein>
<dbReference type="AlphaFoldDB" id="A0A2P5CPJ2"/>
<dbReference type="Pfam" id="PF01190">
    <property type="entry name" value="Pollen_Ole_e_1"/>
    <property type="match status" value="1"/>
</dbReference>
<feature type="signal peptide" evidence="1">
    <location>
        <begin position="1"/>
        <end position="24"/>
    </location>
</feature>
<evidence type="ECO:0000313" key="3">
    <source>
        <dbReference type="Proteomes" id="UP000237000"/>
    </source>
</evidence>
<accession>A0A2P5CPJ2</accession>
<evidence type="ECO:0000313" key="2">
    <source>
        <dbReference type="EMBL" id="PON62932.1"/>
    </source>
</evidence>
<comment type="caution">
    <text evidence="2">The sequence shown here is derived from an EMBL/GenBank/DDBJ whole genome shotgun (WGS) entry which is preliminary data.</text>
</comment>
<dbReference type="OrthoDB" id="1104395at2759"/>
<dbReference type="InParanoid" id="A0A2P5CPJ2"/>
<keyword evidence="1" id="KW-0732">Signal</keyword>
<organism evidence="2 3">
    <name type="scientific">Trema orientale</name>
    <name type="common">Charcoal tree</name>
    <name type="synonym">Celtis orientalis</name>
    <dbReference type="NCBI Taxonomy" id="63057"/>
    <lineage>
        <taxon>Eukaryota</taxon>
        <taxon>Viridiplantae</taxon>
        <taxon>Streptophyta</taxon>
        <taxon>Embryophyta</taxon>
        <taxon>Tracheophyta</taxon>
        <taxon>Spermatophyta</taxon>
        <taxon>Magnoliopsida</taxon>
        <taxon>eudicotyledons</taxon>
        <taxon>Gunneridae</taxon>
        <taxon>Pentapetalae</taxon>
        <taxon>rosids</taxon>
        <taxon>fabids</taxon>
        <taxon>Rosales</taxon>
        <taxon>Cannabaceae</taxon>
        <taxon>Trema</taxon>
    </lineage>
</organism>
<evidence type="ECO:0000256" key="1">
    <source>
        <dbReference type="SAM" id="SignalP"/>
    </source>
</evidence>
<name>A0A2P5CPJ2_TREOI</name>
<reference evidence="3" key="1">
    <citation type="submission" date="2016-06" db="EMBL/GenBank/DDBJ databases">
        <title>Parallel loss of symbiosis genes in relatives of nitrogen-fixing non-legume Parasponia.</title>
        <authorList>
            <person name="Van Velzen R."/>
            <person name="Holmer R."/>
            <person name="Bu F."/>
            <person name="Rutten L."/>
            <person name="Van Zeijl A."/>
            <person name="Liu W."/>
            <person name="Santuari L."/>
            <person name="Cao Q."/>
            <person name="Sharma T."/>
            <person name="Shen D."/>
            <person name="Roswanjaya Y."/>
            <person name="Wardhani T."/>
            <person name="Kalhor M.S."/>
            <person name="Jansen J."/>
            <person name="Van den Hoogen J."/>
            <person name="Gungor B."/>
            <person name="Hartog M."/>
            <person name="Hontelez J."/>
            <person name="Verver J."/>
            <person name="Yang W.-C."/>
            <person name="Schijlen E."/>
            <person name="Repin R."/>
            <person name="Schilthuizen M."/>
            <person name="Schranz E."/>
            <person name="Heidstra R."/>
            <person name="Miyata K."/>
            <person name="Fedorova E."/>
            <person name="Kohlen W."/>
            <person name="Bisseling T."/>
            <person name="Smit S."/>
            <person name="Geurts R."/>
        </authorList>
    </citation>
    <scope>NUCLEOTIDE SEQUENCE [LARGE SCALE GENOMIC DNA]</scope>
    <source>
        <strain evidence="3">cv. RG33-2</strain>
    </source>
</reference>
<dbReference type="EMBL" id="JXTC01000342">
    <property type="protein sequence ID" value="PON62932.1"/>
    <property type="molecule type" value="Genomic_DNA"/>
</dbReference>
<gene>
    <name evidence="2" type="ORF">TorRG33x02_277580</name>
</gene>